<dbReference type="Proteomes" id="UP000248889">
    <property type="component" value="Unassembled WGS sequence"/>
</dbReference>
<keyword evidence="2" id="KW-1185">Reference proteome</keyword>
<reference evidence="1 2" key="1">
    <citation type="submission" date="2018-06" db="EMBL/GenBank/DDBJ databases">
        <title>Streptacidiphilus pinicola sp. nov., isolated from pine grove soil.</title>
        <authorList>
            <person name="Roh S.G."/>
            <person name="Park S."/>
            <person name="Kim M.-K."/>
            <person name="Yun B.-R."/>
            <person name="Park J."/>
            <person name="Kim M.J."/>
            <person name="Kim Y.S."/>
            <person name="Kim S.B."/>
        </authorList>
    </citation>
    <scope>NUCLEOTIDE SEQUENCE [LARGE SCALE GENOMIC DNA]</scope>
    <source>
        <strain evidence="1 2">MMS16-CNU450</strain>
    </source>
</reference>
<dbReference type="SUPFAM" id="SSF51182">
    <property type="entry name" value="RmlC-like cupins"/>
    <property type="match status" value="1"/>
</dbReference>
<dbReference type="EMBL" id="QKYN01000036">
    <property type="protein sequence ID" value="RAG85911.1"/>
    <property type="molecule type" value="Genomic_DNA"/>
</dbReference>
<dbReference type="Gene3D" id="3.10.450.50">
    <property type="match status" value="1"/>
</dbReference>
<dbReference type="Gene3D" id="2.60.120.10">
    <property type="entry name" value="Jelly Rolls"/>
    <property type="match status" value="1"/>
</dbReference>
<sequence>MSTTQSRPMFDIEMLRRGIEDRDASALKGLYAQDARLTVVDHRDQPSHPHEITGTAAIGEFLDDVCGREMEHHLGQVVVSPDGSHAAYLEECRYPDGTRVLSTSMLDLRDGLVTTQTSLQAWDEETTTEGMTAAKAATQAQHLDFSAPAEVRTFPHGRVEIINAGGGVVGRLVLEPGWRWSQDVKPLAGTEWCEAPHFQYHVSGTIRIRMADGTEFDAKAGDITVLPSGHDAWVIGDEPVVAIDWQGALHYGQKAA</sequence>
<proteinExistence type="predicted"/>
<dbReference type="InterPro" id="IPR032710">
    <property type="entry name" value="NTF2-like_dom_sf"/>
</dbReference>
<dbReference type="InterPro" id="IPR014710">
    <property type="entry name" value="RmlC-like_jellyroll"/>
</dbReference>
<protein>
    <submittedName>
        <fullName evidence="1">Nuclear transport factor 2 family protein</fullName>
    </submittedName>
</protein>
<evidence type="ECO:0000313" key="1">
    <source>
        <dbReference type="EMBL" id="RAG85911.1"/>
    </source>
</evidence>
<dbReference type="SUPFAM" id="SSF54427">
    <property type="entry name" value="NTF2-like"/>
    <property type="match status" value="1"/>
</dbReference>
<accession>A0A2X0IRQ2</accession>
<dbReference type="InterPro" id="IPR011051">
    <property type="entry name" value="RmlC_Cupin_sf"/>
</dbReference>
<comment type="caution">
    <text evidence="1">The sequence shown here is derived from an EMBL/GenBank/DDBJ whole genome shotgun (WGS) entry which is preliminary data.</text>
</comment>
<gene>
    <name evidence="1" type="ORF">DN069_09035</name>
</gene>
<dbReference type="OrthoDB" id="161242at2"/>
<evidence type="ECO:0000313" key="2">
    <source>
        <dbReference type="Proteomes" id="UP000248889"/>
    </source>
</evidence>
<organism evidence="1 2">
    <name type="scientific">Streptacidiphilus pinicola</name>
    <dbReference type="NCBI Taxonomy" id="2219663"/>
    <lineage>
        <taxon>Bacteria</taxon>
        <taxon>Bacillati</taxon>
        <taxon>Actinomycetota</taxon>
        <taxon>Actinomycetes</taxon>
        <taxon>Kitasatosporales</taxon>
        <taxon>Streptomycetaceae</taxon>
        <taxon>Streptacidiphilus</taxon>
    </lineage>
</organism>
<dbReference type="AlphaFoldDB" id="A0A2X0IRQ2"/>
<name>A0A2X0IRQ2_9ACTN</name>
<dbReference type="CDD" id="cd06990">
    <property type="entry name" value="cupin_DUF861"/>
    <property type="match status" value="1"/>
</dbReference>